<evidence type="ECO:0000313" key="8">
    <source>
        <dbReference type="Proteomes" id="UP001283361"/>
    </source>
</evidence>
<reference evidence="7" key="1">
    <citation type="journal article" date="2023" name="G3 (Bethesda)">
        <title>A reference genome for the long-term kleptoplast-retaining sea slug Elysia crispata morphotype clarki.</title>
        <authorList>
            <person name="Eastman K.E."/>
            <person name="Pendleton A.L."/>
            <person name="Shaikh M.A."/>
            <person name="Suttiyut T."/>
            <person name="Ogas R."/>
            <person name="Tomko P."/>
            <person name="Gavelis G."/>
            <person name="Widhalm J.R."/>
            <person name="Wisecaver J.H."/>
        </authorList>
    </citation>
    <scope>NUCLEOTIDE SEQUENCE</scope>
    <source>
        <strain evidence="7">ECLA1</strain>
    </source>
</reference>
<dbReference type="AlphaFoldDB" id="A0AAE0ZTM5"/>
<feature type="domain" description="Major facilitator superfamily (MFS) profile" evidence="6">
    <location>
        <begin position="20"/>
        <end position="494"/>
    </location>
</feature>
<comment type="subcellular location">
    <subcellularLocation>
        <location evidence="1">Membrane</location>
        <topology evidence="1">Multi-pass membrane protein</topology>
    </subcellularLocation>
</comment>
<evidence type="ECO:0000259" key="6">
    <source>
        <dbReference type="PROSITE" id="PS50850"/>
    </source>
</evidence>
<dbReference type="Pfam" id="PF00083">
    <property type="entry name" value="Sugar_tr"/>
    <property type="match status" value="1"/>
</dbReference>
<dbReference type="EMBL" id="JAWDGP010003329">
    <property type="protein sequence ID" value="KAK3775404.1"/>
    <property type="molecule type" value="Genomic_DNA"/>
</dbReference>
<dbReference type="InterPro" id="IPR005829">
    <property type="entry name" value="Sugar_transporter_CS"/>
</dbReference>
<gene>
    <name evidence="7" type="ORF">RRG08_013249</name>
</gene>
<dbReference type="InterPro" id="IPR020846">
    <property type="entry name" value="MFS_dom"/>
</dbReference>
<dbReference type="Gene3D" id="1.20.1250.20">
    <property type="entry name" value="MFS general substrate transporter like domains"/>
    <property type="match status" value="1"/>
</dbReference>
<feature type="transmembrane region" description="Helical" evidence="5">
    <location>
        <begin position="20"/>
        <end position="41"/>
    </location>
</feature>
<organism evidence="7 8">
    <name type="scientific">Elysia crispata</name>
    <name type="common">lettuce slug</name>
    <dbReference type="NCBI Taxonomy" id="231223"/>
    <lineage>
        <taxon>Eukaryota</taxon>
        <taxon>Metazoa</taxon>
        <taxon>Spiralia</taxon>
        <taxon>Lophotrochozoa</taxon>
        <taxon>Mollusca</taxon>
        <taxon>Gastropoda</taxon>
        <taxon>Heterobranchia</taxon>
        <taxon>Euthyneura</taxon>
        <taxon>Panpulmonata</taxon>
        <taxon>Sacoglossa</taxon>
        <taxon>Placobranchoidea</taxon>
        <taxon>Plakobranchidae</taxon>
        <taxon>Elysia</taxon>
    </lineage>
</organism>
<feature type="transmembrane region" description="Helical" evidence="5">
    <location>
        <begin position="173"/>
        <end position="193"/>
    </location>
</feature>
<keyword evidence="3 5" id="KW-1133">Transmembrane helix</keyword>
<protein>
    <recommendedName>
        <fullName evidence="6">Major facilitator superfamily (MFS) profile domain-containing protein</fullName>
    </recommendedName>
</protein>
<feature type="transmembrane region" description="Helical" evidence="5">
    <location>
        <begin position="232"/>
        <end position="250"/>
    </location>
</feature>
<dbReference type="Proteomes" id="UP001283361">
    <property type="component" value="Unassembled WGS sequence"/>
</dbReference>
<dbReference type="GO" id="GO:0016020">
    <property type="term" value="C:membrane"/>
    <property type="evidence" value="ECO:0007669"/>
    <property type="project" value="UniProtKB-SubCell"/>
</dbReference>
<keyword evidence="2 5" id="KW-0812">Transmembrane</keyword>
<comment type="caution">
    <text evidence="7">The sequence shown here is derived from an EMBL/GenBank/DDBJ whole genome shotgun (WGS) entry which is preliminary data.</text>
</comment>
<feature type="transmembrane region" description="Helical" evidence="5">
    <location>
        <begin position="348"/>
        <end position="370"/>
    </location>
</feature>
<dbReference type="PROSITE" id="PS50850">
    <property type="entry name" value="MFS"/>
    <property type="match status" value="1"/>
</dbReference>
<dbReference type="PANTHER" id="PTHR24064">
    <property type="entry name" value="SOLUTE CARRIER FAMILY 22 MEMBER"/>
    <property type="match status" value="1"/>
</dbReference>
<feature type="transmembrane region" description="Helical" evidence="5">
    <location>
        <begin position="319"/>
        <end position="342"/>
    </location>
</feature>
<dbReference type="InterPro" id="IPR005828">
    <property type="entry name" value="MFS_sugar_transport-like"/>
</dbReference>
<name>A0AAE0ZTM5_9GAST</name>
<feature type="transmembrane region" description="Helical" evidence="5">
    <location>
        <begin position="377"/>
        <end position="398"/>
    </location>
</feature>
<evidence type="ECO:0000256" key="5">
    <source>
        <dbReference type="SAM" id="Phobius"/>
    </source>
</evidence>
<sequence>MAIEGIFDQIGGFSRFQWLMIVWVYTFKFMVGWSTMILSFATYKNDHACIVDGMLNRSELQHMSESQIWKIAEEGINNQTLINVCEVNDMSCESFYFFGKRRTIVSEWSLVCDLRWMKATITSIQFGGVLTGAVFSGHSGDYFGRKKTLYSTYLFHTILNIIAAYSVSWQMFAVMRFLLGVMIGAVLVIIVPYPTEFFPLQWRHIIPAIPMWPLGVIAFAGGAWLLEDWADLHLACAVLTVPGLLGYFYMPESARWLATQGKEKEAYAVLNKMAKVNGKKLPSSAMNTIKKISSEEKKSRQGKDYTYLDLFKGKDTAKVTVIVGFQWFVLSTVFYGLSFGVTSFAGNLYLNIFLMSAVTLPANLFSFLLISRIGRRWTCVGFLALAAAVSFACVGVHLKAPNRLAKMLISYLCLTAKLGVAACWTASQTWVTESYPTVTRSLGYGFANTTSRVGAVLAPFVMNLDEMPLFAYILMGTLTLLSTISTYFLPETRNKVMAETVQEKKWLENAVIGSSDEETRIPLTS</sequence>
<feature type="transmembrane region" description="Helical" evidence="5">
    <location>
        <begin position="148"/>
        <end position="167"/>
    </location>
</feature>
<evidence type="ECO:0000256" key="2">
    <source>
        <dbReference type="ARBA" id="ARBA00022692"/>
    </source>
</evidence>
<keyword evidence="8" id="KW-1185">Reference proteome</keyword>
<evidence type="ECO:0000256" key="4">
    <source>
        <dbReference type="ARBA" id="ARBA00023136"/>
    </source>
</evidence>
<evidence type="ECO:0000256" key="3">
    <source>
        <dbReference type="ARBA" id="ARBA00022989"/>
    </source>
</evidence>
<dbReference type="GO" id="GO:0022857">
    <property type="term" value="F:transmembrane transporter activity"/>
    <property type="evidence" value="ECO:0007669"/>
    <property type="project" value="InterPro"/>
</dbReference>
<proteinExistence type="predicted"/>
<feature type="transmembrane region" description="Helical" evidence="5">
    <location>
        <begin position="469"/>
        <end position="489"/>
    </location>
</feature>
<evidence type="ECO:0000256" key="1">
    <source>
        <dbReference type="ARBA" id="ARBA00004141"/>
    </source>
</evidence>
<evidence type="ECO:0000313" key="7">
    <source>
        <dbReference type="EMBL" id="KAK3775404.1"/>
    </source>
</evidence>
<accession>A0AAE0ZTM5</accession>
<feature type="transmembrane region" description="Helical" evidence="5">
    <location>
        <begin position="205"/>
        <end position="226"/>
    </location>
</feature>
<dbReference type="SUPFAM" id="SSF103473">
    <property type="entry name" value="MFS general substrate transporter"/>
    <property type="match status" value="1"/>
</dbReference>
<keyword evidence="4 5" id="KW-0472">Membrane</keyword>
<dbReference type="PROSITE" id="PS00217">
    <property type="entry name" value="SUGAR_TRANSPORT_2"/>
    <property type="match status" value="1"/>
</dbReference>
<dbReference type="InterPro" id="IPR036259">
    <property type="entry name" value="MFS_trans_sf"/>
</dbReference>